<accession>A0A4Y7RK56</accession>
<dbReference type="EMBL" id="QPFP01000520">
    <property type="protein sequence ID" value="TEB09130.1"/>
    <property type="molecule type" value="Genomic_DNA"/>
</dbReference>
<evidence type="ECO:0000256" key="1">
    <source>
        <dbReference type="SAM" id="MobiDB-lite"/>
    </source>
</evidence>
<feature type="region of interest" description="Disordered" evidence="1">
    <location>
        <begin position="50"/>
        <end position="72"/>
    </location>
</feature>
<organism evidence="2 3">
    <name type="scientific">Coprinellus micaceus</name>
    <name type="common">Glistening ink-cap mushroom</name>
    <name type="synonym">Coprinus micaceus</name>
    <dbReference type="NCBI Taxonomy" id="71717"/>
    <lineage>
        <taxon>Eukaryota</taxon>
        <taxon>Fungi</taxon>
        <taxon>Dikarya</taxon>
        <taxon>Basidiomycota</taxon>
        <taxon>Agaricomycotina</taxon>
        <taxon>Agaricomycetes</taxon>
        <taxon>Agaricomycetidae</taxon>
        <taxon>Agaricales</taxon>
        <taxon>Agaricineae</taxon>
        <taxon>Psathyrellaceae</taxon>
        <taxon>Coprinellus</taxon>
    </lineage>
</organism>
<sequence length="72" mass="8371">MLSRKMARLYRRAQPCSGRWTTSIGMAPVIRTDLTVGPARFRTRHATHSVYTDLQKPSRTLRSQTCRDTRTY</sequence>
<evidence type="ECO:0000313" key="2">
    <source>
        <dbReference type="EMBL" id="TEB09130.1"/>
    </source>
</evidence>
<dbReference type="AlphaFoldDB" id="A0A4Y7RK56"/>
<comment type="caution">
    <text evidence="2">The sequence shown here is derived from an EMBL/GenBank/DDBJ whole genome shotgun (WGS) entry which is preliminary data.</text>
</comment>
<gene>
    <name evidence="2" type="ORF">FA13DRAFT_1126916</name>
</gene>
<evidence type="ECO:0000313" key="3">
    <source>
        <dbReference type="Proteomes" id="UP000298030"/>
    </source>
</evidence>
<proteinExistence type="predicted"/>
<dbReference type="Proteomes" id="UP000298030">
    <property type="component" value="Unassembled WGS sequence"/>
</dbReference>
<protein>
    <submittedName>
        <fullName evidence="2">Uncharacterized protein</fullName>
    </submittedName>
</protein>
<keyword evidence="3" id="KW-1185">Reference proteome</keyword>
<feature type="compositionally biased region" description="Polar residues" evidence="1">
    <location>
        <begin position="50"/>
        <end position="64"/>
    </location>
</feature>
<name>A0A4Y7RK56_COPMI</name>
<reference evidence="2 3" key="1">
    <citation type="journal article" date="2019" name="Nat. Ecol. Evol.">
        <title>Megaphylogeny resolves global patterns of mushroom evolution.</title>
        <authorList>
            <person name="Varga T."/>
            <person name="Krizsan K."/>
            <person name="Foldi C."/>
            <person name="Dima B."/>
            <person name="Sanchez-Garcia M."/>
            <person name="Sanchez-Ramirez S."/>
            <person name="Szollosi G.J."/>
            <person name="Szarkandi J.G."/>
            <person name="Papp V."/>
            <person name="Albert L."/>
            <person name="Andreopoulos W."/>
            <person name="Angelini C."/>
            <person name="Antonin V."/>
            <person name="Barry K.W."/>
            <person name="Bougher N.L."/>
            <person name="Buchanan P."/>
            <person name="Buyck B."/>
            <person name="Bense V."/>
            <person name="Catcheside P."/>
            <person name="Chovatia M."/>
            <person name="Cooper J."/>
            <person name="Damon W."/>
            <person name="Desjardin D."/>
            <person name="Finy P."/>
            <person name="Geml J."/>
            <person name="Haridas S."/>
            <person name="Hughes K."/>
            <person name="Justo A."/>
            <person name="Karasinski D."/>
            <person name="Kautmanova I."/>
            <person name="Kiss B."/>
            <person name="Kocsube S."/>
            <person name="Kotiranta H."/>
            <person name="LaButti K.M."/>
            <person name="Lechner B.E."/>
            <person name="Liimatainen K."/>
            <person name="Lipzen A."/>
            <person name="Lukacs Z."/>
            <person name="Mihaltcheva S."/>
            <person name="Morgado L.N."/>
            <person name="Niskanen T."/>
            <person name="Noordeloos M.E."/>
            <person name="Ohm R.A."/>
            <person name="Ortiz-Santana B."/>
            <person name="Ovrebo C."/>
            <person name="Racz N."/>
            <person name="Riley R."/>
            <person name="Savchenko A."/>
            <person name="Shiryaev A."/>
            <person name="Soop K."/>
            <person name="Spirin V."/>
            <person name="Szebenyi C."/>
            <person name="Tomsovsky M."/>
            <person name="Tulloss R.E."/>
            <person name="Uehling J."/>
            <person name="Grigoriev I.V."/>
            <person name="Vagvolgyi C."/>
            <person name="Papp T."/>
            <person name="Martin F.M."/>
            <person name="Miettinen O."/>
            <person name="Hibbett D.S."/>
            <person name="Nagy L.G."/>
        </authorList>
    </citation>
    <scope>NUCLEOTIDE SEQUENCE [LARGE SCALE GENOMIC DNA]</scope>
    <source>
        <strain evidence="2 3">FP101781</strain>
    </source>
</reference>